<dbReference type="STRING" id="1503.CLPU_11c00450"/>
<dbReference type="GO" id="GO:0030975">
    <property type="term" value="F:thiamine binding"/>
    <property type="evidence" value="ECO:0007669"/>
    <property type="project" value="TreeGrafter"/>
</dbReference>
<dbReference type="PRINTS" id="PR00909">
    <property type="entry name" value="SPERMDNBNDNG"/>
</dbReference>
<dbReference type="Proteomes" id="UP000037267">
    <property type="component" value="Unassembled WGS sequence"/>
</dbReference>
<comment type="caution">
    <text evidence="2">The sequence shown here is derived from an EMBL/GenBank/DDBJ whole genome shotgun (WGS) entry which is preliminary data.</text>
</comment>
<accession>A0A0L0W8U5</accession>
<dbReference type="AlphaFoldDB" id="A0A0L0W8U5"/>
<dbReference type="PANTHER" id="PTHR30006">
    <property type="entry name" value="THIAMINE-BINDING PERIPLASMIC PROTEIN-RELATED"/>
    <property type="match status" value="1"/>
</dbReference>
<dbReference type="EMBL" id="LGSS01000011">
    <property type="protein sequence ID" value="KNF07876.1"/>
    <property type="molecule type" value="Genomic_DNA"/>
</dbReference>
<dbReference type="InterPro" id="IPR001188">
    <property type="entry name" value="Sperm_putr-bd"/>
</dbReference>
<dbReference type="OrthoDB" id="179400at2"/>
<dbReference type="GO" id="GO:0030288">
    <property type="term" value="C:outer membrane-bounded periplasmic space"/>
    <property type="evidence" value="ECO:0007669"/>
    <property type="project" value="TreeGrafter"/>
</dbReference>
<dbReference type="GO" id="GO:0015888">
    <property type="term" value="P:thiamine transport"/>
    <property type="evidence" value="ECO:0007669"/>
    <property type="project" value="TreeGrafter"/>
</dbReference>
<organism evidence="2 3">
    <name type="scientific">Gottschalkia purinilytica</name>
    <name type="common">Clostridium purinilyticum</name>
    <dbReference type="NCBI Taxonomy" id="1503"/>
    <lineage>
        <taxon>Bacteria</taxon>
        <taxon>Bacillati</taxon>
        <taxon>Bacillota</taxon>
        <taxon>Tissierellia</taxon>
        <taxon>Tissierellales</taxon>
        <taxon>Gottschalkiaceae</taxon>
        <taxon>Gottschalkia</taxon>
    </lineage>
</organism>
<evidence type="ECO:0000313" key="2">
    <source>
        <dbReference type="EMBL" id="KNF07876.1"/>
    </source>
</evidence>
<dbReference type="GO" id="GO:0019808">
    <property type="term" value="F:polyamine binding"/>
    <property type="evidence" value="ECO:0007669"/>
    <property type="project" value="InterPro"/>
</dbReference>
<keyword evidence="3" id="KW-1185">Reference proteome</keyword>
<dbReference type="PANTHER" id="PTHR30006:SF2">
    <property type="entry name" value="ABC TRANSPORTER SUBSTRATE-BINDING PROTEIN"/>
    <property type="match status" value="1"/>
</dbReference>
<dbReference type="Gene3D" id="3.40.190.10">
    <property type="entry name" value="Periplasmic binding protein-like II"/>
    <property type="match status" value="2"/>
</dbReference>
<evidence type="ECO:0000256" key="1">
    <source>
        <dbReference type="ARBA" id="ARBA00022729"/>
    </source>
</evidence>
<keyword evidence="1" id="KW-0732">Signal</keyword>
<dbReference type="GO" id="GO:0030976">
    <property type="term" value="F:thiamine pyrophosphate binding"/>
    <property type="evidence" value="ECO:0007669"/>
    <property type="project" value="TreeGrafter"/>
</dbReference>
<reference evidence="3" key="1">
    <citation type="submission" date="2015-07" db="EMBL/GenBank/DDBJ databases">
        <title>Draft genome sequence of the purine-degrading Gottschalkia purinilyticum DSM 1384 (formerly Clostridium purinilyticum).</title>
        <authorList>
            <person name="Poehlein A."/>
            <person name="Schiel-Bengelsdorf B."/>
            <person name="Bengelsdorf F.R."/>
            <person name="Daniel R."/>
            <person name="Duerre P."/>
        </authorList>
    </citation>
    <scope>NUCLEOTIDE SEQUENCE [LARGE SCALE GENOMIC DNA]</scope>
    <source>
        <strain evidence="3">DSM 1384</strain>
    </source>
</reference>
<dbReference type="Pfam" id="PF13343">
    <property type="entry name" value="SBP_bac_6"/>
    <property type="match status" value="1"/>
</dbReference>
<gene>
    <name evidence="2" type="ORF">CLPU_11c00450</name>
</gene>
<proteinExistence type="predicted"/>
<dbReference type="SUPFAM" id="SSF53850">
    <property type="entry name" value="Periplasmic binding protein-like II"/>
    <property type="match status" value="1"/>
</dbReference>
<evidence type="ECO:0000313" key="3">
    <source>
        <dbReference type="Proteomes" id="UP000037267"/>
    </source>
</evidence>
<dbReference type="PROSITE" id="PS51257">
    <property type="entry name" value="PROKAR_LIPOPROTEIN"/>
    <property type="match status" value="1"/>
</dbReference>
<dbReference type="RefSeq" id="WP_050355788.1">
    <property type="nucleotide sequence ID" value="NZ_LGSS01000011.1"/>
</dbReference>
<sequence>MKKLIKKMGLIILFLIIFTLGCSNKIKENKEKNVLIVSVFREDIYRENIFKSFEKKYNVKIICEFGNNFERLNKLKMKDSRVDVALFTDYYAMQGVEEGLFEKINRKNIPNINNLYSMAKTPLGKDYGPAYAVSSFGMIYNGDKIKEPIVSWGDLWKPEFKNRVTMPHITTSAGPIMLFIAADQAGVDIKKDEDKAFEKMKELSENVIKFDKDATETINMFAMGEVDILGGYSFERETITENVSATKWVDPKEGSYAIIDTVNIVKGTKNKELAEKLIDWILSEEVQKNQAINKLDSPTNKKVKLTPEEAEGVIYGKEAIESLNTLDWKYVNKSLDRWIKKWDKEIGTKK</sequence>
<protein>
    <submittedName>
        <fullName evidence="2">Spermidine/putrescine-binding periplasmic protein</fullName>
    </submittedName>
</protein>
<dbReference type="GO" id="GO:0015846">
    <property type="term" value="P:polyamine transport"/>
    <property type="evidence" value="ECO:0007669"/>
    <property type="project" value="InterPro"/>
</dbReference>
<dbReference type="CDD" id="cd13589">
    <property type="entry name" value="PBP2_polyamine_RpCGA009"/>
    <property type="match status" value="1"/>
</dbReference>
<name>A0A0L0W8U5_GOTPU</name>